<dbReference type="Pfam" id="PF00450">
    <property type="entry name" value="Peptidase_S10"/>
    <property type="match status" value="1"/>
</dbReference>
<evidence type="ECO:0000313" key="2">
    <source>
        <dbReference type="Proteomes" id="UP000029050"/>
    </source>
</evidence>
<dbReference type="InterPro" id="IPR029058">
    <property type="entry name" value="AB_hydrolase_fold"/>
</dbReference>
<dbReference type="OrthoDB" id="9770107at2"/>
<accession>A0A087CIY1</accession>
<dbReference type="RefSeq" id="WP_033495734.1">
    <property type="nucleotide sequence ID" value="NZ_JGZI01000007.1"/>
</dbReference>
<dbReference type="Gene3D" id="3.40.50.1820">
    <property type="entry name" value="alpha/beta hydrolase"/>
    <property type="match status" value="1"/>
</dbReference>
<reference evidence="1 2" key="1">
    <citation type="submission" date="2014-03" db="EMBL/GenBank/DDBJ databases">
        <title>Genomics of Bifidobacteria.</title>
        <authorList>
            <person name="Ventura M."/>
            <person name="Milani C."/>
            <person name="Lugli G.A."/>
        </authorList>
    </citation>
    <scope>NUCLEOTIDE SEQUENCE [LARGE SCALE GENOMIC DNA]</scope>
    <source>
        <strain evidence="1 2">LMG 21775</strain>
    </source>
</reference>
<dbReference type="SUPFAM" id="SSF53474">
    <property type="entry name" value="alpha/beta-Hydrolases"/>
    <property type="match status" value="1"/>
</dbReference>
<dbReference type="GeneID" id="98301190"/>
<keyword evidence="2" id="KW-1185">Reference proteome</keyword>
<protein>
    <submittedName>
        <fullName evidence="1">Peptidase S10, serine carboxypeptidase</fullName>
    </submittedName>
</protein>
<dbReference type="InterPro" id="IPR001563">
    <property type="entry name" value="Peptidase_S10"/>
</dbReference>
<keyword evidence="1" id="KW-0378">Hydrolase</keyword>
<dbReference type="STRING" id="218140.BPSY_0329"/>
<evidence type="ECO:0000313" key="1">
    <source>
        <dbReference type="EMBL" id="KFI83231.1"/>
    </source>
</evidence>
<comment type="caution">
    <text evidence="1">The sequence shown here is derived from an EMBL/GenBank/DDBJ whole genome shotgun (WGS) entry which is preliminary data.</text>
</comment>
<gene>
    <name evidence="1" type="ORF">BPSY_0329</name>
</gene>
<organism evidence="1 2">
    <name type="scientific">Bifidobacterium psychraerophilum</name>
    <dbReference type="NCBI Taxonomy" id="218140"/>
    <lineage>
        <taxon>Bacteria</taxon>
        <taxon>Bacillati</taxon>
        <taxon>Actinomycetota</taxon>
        <taxon>Actinomycetes</taxon>
        <taxon>Bifidobacteriales</taxon>
        <taxon>Bifidobacteriaceae</taxon>
        <taxon>Bifidobacterium</taxon>
    </lineage>
</organism>
<keyword evidence="1" id="KW-0645">Protease</keyword>
<sequence>MTDINSIDREKSRSDEPIFDSNLKKRLIPSSVTKTLETHDGELTYTATAGYLDLFEENIGHEIAQEATVKARVFLTTYVAQNTSHESSDEGSASRPVIFLFNGGPGSSSAWLHLGLFGPRIVNPVEKDGTTPLAPPYHLRDNPNSPLAYADLVVIDAISTGYSRVVPNERENQYHDADADIEATAEIIRLWITQHRRWNSPLYIAGESYGVLRGSAVSARLAIRHGIYLNGLILISSPITTGRMGFEAGSILGYQAFFPTYAAVSHYHGHYRGRSLADVIAEAEEFTDTVLLQALHQGNRLRGDKRKQVVSRYAELTGLREEFVDRANLRITPPQFRAELLRTRGLVLGRNDGRFTGWDADPLASVPEVDPSEQVLHGAFAAGINSYLREELGYENDLSYELNTDRVLPWRIPQGFHRSPFNALPALSEALRTNRTLKVLYQVGHYDLCTPFWGAISDVALLEIPQELRHNIRLSEFDSGHMIYVDEASRIKESEDIRQFINESQHL</sequence>
<name>A0A087CIY1_9BIFI</name>
<dbReference type="AlphaFoldDB" id="A0A087CIY1"/>
<keyword evidence="1" id="KW-0121">Carboxypeptidase</keyword>
<dbReference type="GO" id="GO:0004185">
    <property type="term" value="F:serine-type carboxypeptidase activity"/>
    <property type="evidence" value="ECO:0007669"/>
    <property type="project" value="InterPro"/>
</dbReference>
<dbReference type="Proteomes" id="UP000029050">
    <property type="component" value="Unassembled WGS sequence"/>
</dbReference>
<dbReference type="EMBL" id="JGZI01000007">
    <property type="protein sequence ID" value="KFI83231.1"/>
    <property type="molecule type" value="Genomic_DNA"/>
</dbReference>
<dbReference type="eggNOG" id="COG2939">
    <property type="taxonomic scope" value="Bacteria"/>
</dbReference>
<proteinExistence type="predicted"/>
<dbReference type="GO" id="GO:0006508">
    <property type="term" value="P:proteolysis"/>
    <property type="evidence" value="ECO:0007669"/>
    <property type="project" value="InterPro"/>
</dbReference>